<gene>
    <name evidence="1" type="ORF">BJ508DRAFT_123567</name>
</gene>
<accession>A0A3N4I864</accession>
<protein>
    <submittedName>
        <fullName evidence="1">Uncharacterized protein</fullName>
    </submittedName>
</protein>
<dbReference type="EMBL" id="ML119684">
    <property type="protein sequence ID" value="RPA80838.1"/>
    <property type="molecule type" value="Genomic_DNA"/>
</dbReference>
<name>A0A3N4I864_ASCIM</name>
<proteinExistence type="predicted"/>
<organism evidence="1 2">
    <name type="scientific">Ascobolus immersus RN42</name>
    <dbReference type="NCBI Taxonomy" id="1160509"/>
    <lineage>
        <taxon>Eukaryota</taxon>
        <taxon>Fungi</taxon>
        <taxon>Dikarya</taxon>
        <taxon>Ascomycota</taxon>
        <taxon>Pezizomycotina</taxon>
        <taxon>Pezizomycetes</taxon>
        <taxon>Pezizales</taxon>
        <taxon>Ascobolaceae</taxon>
        <taxon>Ascobolus</taxon>
    </lineage>
</organism>
<sequence>MPSSVTQACVSAYFLGAVVPGSACRLLGLGGRTMIPKVVVSSEELGLGESGCLERSICGWNRNLTTLEKPASNLNLTFSASLREHKVVADTQTLPDAAVCTRVYPKLTIETRIHKLSLQSYRSHPKNLPTSQPRVPTAAISLDFIR</sequence>
<evidence type="ECO:0000313" key="1">
    <source>
        <dbReference type="EMBL" id="RPA80838.1"/>
    </source>
</evidence>
<keyword evidence="2" id="KW-1185">Reference proteome</keyword>
<dbReference type="Proteomes" id="UP000275078">
    <property type="component" value="Unassembled WGS sequence"/>
</dbReference>
<dbReference type="AlphaFoldDB" id="A0A3N4I864"/>
<evidence type="ECO:0000313" key="2">
    <source>
        <dbReference type="Proteomes" id="UP000275078"/>
    </source>
</evidence>
<reference evidence="1 2" key="1">
    <citation type="journal article" date="2018" name="Nat. Ecol. Evol.">
        <title>Pezizomycetes genomes reveal the molecular basis of ectomycorrhizal truffle lifestyle.</title>
        <authorList>
            <person name="Murat C."/>
            <person name="Payen T."/>
            <person name="Noel B."/>
            <person name="Kuo A."/>
            <person name="Morin E."/>
            <person name="Chen J."/>
            <person name="Kohler A."/>
            <person name="Krizsan K."/>
            <person name="Balestrini R."/>
            <person name="Da Silva C."/>
            <person name="Montanini B."/>
            <person name="Hainaut M."/>
            <person name="Levati E."/>
            <person name="Barry K.W."/>
            <person name="Belfiori B."/>
            <person name="Cichocki N."/>
            <person name="Clum A."/>
            <person name="Dockter R.B."/>
            <person name="Fauchery L."/>
            <person name="Guy J."/>
            <person name="Iotti M."/>
            <person name="Le Tacon F."/>
            <person name="Lindquist E.A."/>
            <person name="Lipzen A."/>
            <person name="Malagnac F."/>
            <person name="Mello A."/>
            <person name="Molinier V."/>
            <person name="Miyauchi S."/>
            <person name="Poulain J."/>
            <person name="Riccioni C."/>
            <person name="Rubini A."/>
            <person name="Sitrit Y."/>
            <person name="Splivallo R."/>
            <person name="Traeger S."/>
            <person name="Wang M."/>
            <person name="Zifcakova L."/>
            <person name="Wipf D."/>
            <person name="Zambonelli A."/>
            <person name="Paolocci F."/>
            <person name="Nowrousian M."/>
            <person name="Ottonello S."/>
            <person name="Baldrian P."/>
            <person name="Spatafora J.W."/>
            <person name="Henrissat B."/>
            <person name="Nagy L.G."/>
            <person name="Aury J.M."/>
            <person name="Wincker P."/>
            <person name="Grigoriev I.V."/>
            <person name="Bonfante P."/>
            <person name="Martin F.M."/>
        </authorList>
    </citation>
    <scope>NUCLEOTIDE SEQUENCE [LARGE SCALE GENOMIC DNA]</scope>
    <source>
        <strain evidence="1 2">RN42</strain>
    </source>
</reference>